<feature type="active site" description="Charge relay system" evidence="6">
    <location>
        <position position="334"/>
    </location>
</feature>
<dbReference type="SUPFAM" id="SSF52743">
    <property type="entry name" value="Subtilisin-like"/>
    <property type="match status" value="1"/>
</dbReference>
<dbReference type="OMA" id="CGIDYVT"/>
<dbReference type="PRINTS" id="PR00723">
    <property type="entry name" value="SUBTILISIN"/>
</dbReference>
<evidence type="ECO:0000256" key="4">
    <source>
        <dbReference type="ARBA" id="ARBA00022801"/>
    </source>
</evidence>
<dbReference type="PROSITE" id="PS00138">
    <property type="entry name" value="SUBTILASE_SER"/>
    <property type="match status" value="1"/>
</dbReference>
<dbReference type="PROSITE" id="PS00137">
    <property type="entry name" value="SUBTILASE_HIS"/>
    <property type="match status" value="1"/>
</dbReference>
<keyword evidence="3 8" id="KW-0732">Signal</keyword>
<comment type="similarity">
    <text evidence="1 6 7">Belongs to the peptidase S8 family.</text>
</comment>
<dbReference type="Gene3D" id="3.40.50.200">
    <property type="entry name" value="Peptidase S8/S53 domain"/>
    <property type="match status" value="1"/>
</dbReference>
<evidence type="ECO:0000313" key="11">
    <source>
        <dbReference type="EMBL" id="EFY88263.1"/>
    </source>
</evidence>
<evidence type="ECO:0000256" key="2">
    <source>
        <dbReference type="ARBA" id="ARBA00022670"/>
    </source>
</evidence>
<dbReference type="InterPro" id="IPR037045">
    <property type="entry name" value="S8pro/Inhibitor_I9_sf"/>
</dbReference>
<dbReference type="GO" id="GO:0005576">
    <property type="term" value="C:extracellular region"/>
    <property type="evidence" value="ECO:0007669"/>
    <property type="project" value="UniProtKB-ARBA"/>
</dbReference>
<dbReference type="InterPro" id="IPR023827">
    <property type="entry name" value="Peptidase_S8_Asp-AS"/>
</dbReference>
<evidence type="ECO:0000256" key="7">
    <source>
        <dbReference type="RuleBase" id="RU003355"/>
    </source>
</evidence>
<keyword evidence="5 6" id="KW-0720">Serine protease</keyword>
<dbReference type="GeneID" id="19250047"/>
<dbReference type="SUPFAM" id="SSF54897">
    <property type="entry name" value="Protease propeptides/inhibitors"/>
    <property type="match status" value="1"/>
</dbReference>
<accession>E9E788</accession>
<reference evidence="11 12" key="1">
    <citation type="journal article" date="2011" name="PLoS Genet.">
        <title>Genome sequencing and comparative transcriptomics of the model entomopathogenic fungi Metarhizium anisopliae and M. acridum.</title>
        <authorList>
            <person name="Gao Q."/>
            <person name="Jin K."/>
            <person name="Ying S.H."/>
            <person name="Zhang Y."/>
            <person name="Xiao G."/>
            <person name="Shang Y."/>
            <person name="Duan Z."/>
            <person name="Hu X."/>
            <person name="Xie X.Q."/>
            <person name="Zhou G."/>
            <person name="Peng G."/>
            <person name="Luo Z."/>
            <person name="Huang W."/>
            <person name="Wang B."/>
            <person name="Fang W."/>
            <person name="Wang S."/>
            <person name="Zhong Y."/>
            <person name="Ma L.J."/>
            <person name="St Leger R.J."/>
            <person name="Zhao G.P."/>
            <person name="Pei Y."/>
            <person name="Feng M.G."/>
            <person name="Xia Y."/>
            <person name="Wang C."/>
        </authorList>
    </citation>
    <scope>NUCLEOTIDE SEQUENCE [LARGE SCALE GENOMIC DNA]</scope>
    <source>
        <strain evidence="11 12">CQMa 102</strain>
    </source>
</reference>
<feature type="active site" description="Charge relay system" evidence="6">
    <location>
        <position position="179"/>
    </location>
</feature>
<dbReference type="KEGG" id="maw:19250047"/>
<dbReference type="GO" id="GO:0006508">
    <property type="term" value="P:proteolysis"/>
    <property type="evidence" value="ECO:0007669"/>
    <property type="project" value="UniProtKB-KW"/>
</dbReference>
<dbReference type="PANTHER" id="PTHR43806:SF58">
    <property type="entry name" value="ALKALINE PROTEASE 1-RELATED"/>
    <property type="match status" value="1"/>
</dbReference>
<keyword evidence="2 6" id="KW-0645">Protease</keyword>
<dbReference type="SMR" id="E9E788"/>
<dbReference type="Pfam" id="PF00082">
    <property type="entry name" value="Peptidase_S8"/>
    <property type="match status" value="1"/>
</dbReference>
<dbReference type="Proteomes" id="UP000002499">
    <property type="component" value="Unassembled WGS sequence"/>
</dbReference>
<evidence type="ECO:0000256" key="3">
    <source>
        <dbReference type="ARBA" id="ARBA00022729"/>
    </source>
</evidence>
<name>E9E788_METAQ</name>
<dbReference type="RefSeq" id="XP_007812076.1">
    <property type="nucleotide sequence ID" value="XM_007813885.1"/>
</dbReference>
<feature type="domain" description="Peptidase S8/S53" evidence="9">
    <location>
        <begin position="145"/>
        <end position="350"/>
    </location>
</feature>
<evidence type="ECO:0000256" key="6">
    <source>
        <dbReference type="PROSITE-ProRule" id="PRU01240"/>
    </source>
</evidence>
<dbReference type="Pfam" id="PF05922">
    <property type="entry name" value="Inhibitor_I9"/>
    <property type="match status" value="1"/>
</dbReference>
<dbReference type="HOGENOM" id="CLU_011263_1_0_1"/>
<dbReference type="InterPro" id="IPR034193">
    <property type="entry name" value="PCSK9_ProteinaseK-like"/>
</dbReference>
<evidence type="ECO:0000256" key="5">
    <source>
        <dbReference type="ARBA" id="ARBA00022825"/>
    </source>
</evidence>
<feature type="domain" description="Inhibitor I9" evidence="10">
    <location>
        <begin position="54"/>
        <end position="103"/>
    </location>
</feature>
<dbReference type="InterPro" id="IPR000209">
    <property type="entry name" value="Peptidase_S8/S53_dom"/>
</dbReference>
<keyword evidence="12" id="KW-1185">Reference proteome</keyword>
<dbReference type="EMBL" id="GL698514">
    <property type="protein sequence ID" value="EFY88263.1"/>
    <property type="molecule type" value="Genomic_DNA"/>
</dbReference>
<evidence type="ECO:0000259" key="10">
    <source>
        <dbReference type="Pfam" id="PF05922"/>
    </source>
</evidence>
<protein>
    <submittedName>
        <fullName evidence="11">Subtilisin-like protease PR1I</fullName>
    </submittedName>
</protein>
<dbReference type="InterPro" id="IPR036852">
    <property type="entry name" value="Peptidase_S8/S53_dom_sf"/>
</dbReference>
<feature type="active site" description="Charge relay system" evidence="6">
    <location>
        <position position="148"/>
    </location>
</feature>
<dbReference type="CDD" id="cd04077">
    <property type="entry name" value="Peptidases_S8_PCSK9_ProteinaseK_like"/>
    <property type="match status" value="1"/>
</dbReference>
<proteinExistence type="inferred from homology"/>
<dbReference type="InterPro" id="IPR050131">
    <property type="entry name" value="Peptidase_S8_subtilisin-like"/>
</dbReference>
<gene>
    <name evidence="11" type="ORF">MAC_05736</name>
</gene>
<dbReference type="OrthoDB" id="206201at2759"/>
<dbReference type="InParanoid" id="E9E788"/>
<dbReference type="Gene3D" id="3.30.70.80">
    <property type="entry name" value="Peptidase S8 propeptide/proteinase inhibitor I9"/>
    <property type="match status" value="1"/>
</dbReference>
<dbReference type="AlphaFoldDB" id="E9E788"/>
<dbReference type="InterPro" id="IPR015500">
    <property type="entry name" value="Peptidase_S8_subtilisin-rel"/>
</dbReference>
<sequence length="391" mass="40523">MFPSFLLLNLLPLAIAAPAKRAEPAPLLVPRGDTIPDKYIVKYRETFSISSADSIIKAHHAEAEKVYSHVFNGFAGALNATAIETLRHHPGVEFIENDATVKISAFIEEPGAPWGLSRISHRRGPGGSYGSYAYDDSAGEGTCAYVIDTGVDGSHPDFEGRAQLIRSFINGENYDGNGHGTHVSGTIGSRSYGVAKKTTIYGIKVLSNQGSGDYSGILAGMDFAIQDSRQRRCPKGVVANMSLGGGYSAAINQAAAQMIRSGVFLAVAAGNDANDASNTSPASEPSVCTVGATDSLDRLSSFSNYGAPLDILAPGSDILSTWPGGGTNSISGTSMATPHVVGLAAYLASLEGFPGAQALCERIRSLATPSAIKGVPPGTVNLLAFNGNPSG</sequence>
<dbReference type="InterPro" id="IPR023828">
    <property type="entry name" value="Peptidase_S8_Ser-AS"/>
</dbReference>
<evidence type="ECO:0000313" key="12">
    <source>
        <dbReference type="Proteomes" id="UP000002499"/>
    </source>
</evidence>
<feature type="chain" id="PRO_5003235116" evidence="8">
    <location>
        <begin position="17"/>
        <end position="391"/>
    </location>
</feature>
<evidence type="ECO:0000256" key="1">
    <source>
        <dbReference type="ARBA" id="ARBA00011073"/>
    </source>
</evidence>
<feature type="signal peptide" evidence="8">
    <location>
        <begin position="1"/>
        <end position="16"/>
    </location>
</feature>
<dbReference type="PANTHER" id="PTHR43806">
    <property type="entry name" value="PEPTIDASE S8"/>
    <property type="match status" value="1"/>
</dbReference>
<evidence type="ECO:0000259" key="9">
    <source>
        <dbReference type="Pfam" id="PF00082"/>
    </source>
</evidence>
<dbReference type="InterPro" id="IPR022398">
    <property type="entry name" value="Peptidase_S8_His-AS"/>
</dbReference>
<dbReference type="GO" id="GO:0004252">
    <property type="term" value="F:serine-type endopeptidase activity"/>
    <property type="evidence" value="ECO:0007669"/>
    <property type="project" value="UniProtKB-UniRule"/>
</dbReference>
<dbReference type="eggNOG" id="KOG1153">
    <property type="taxonomic scope" value="Eukaryota"/>
</dbReference>
<keyword evidence="4 6" id="KW-0378">Hydrolase</keyword>
<dbReference type="PROSITE" id="PS51892">
    <property type="entry name" value="SUBTILASE"/>
    <property type="match status" value="1"/>
</dbReference>
<organism evidence="12">
    <name type="scientific">Metarhizium acridum (strain CQMa 102)</name>
    <dbReference type="NCBI Taxonomy" id="655827"/>
    <lineage>
        <taxon>Eukaryota</taxon>
        <taxon>Fungi</taxon>
        <taxon>Dikarya</taxon>
        <taxon>Ascomycota</taxon>
        <taxon>Pezizomycotina</taxon>
        <taxon>Sordariomycetes</taxon>
        <taxon>Hypocreomycetidae</taxon>
        <taxon>Hypocreales</taxon>
        <taxon>Clavicipitaceae</taxon>
        <taxon>Metarhizium</taxon>
    </lineage>
</organism>
<evidence type="ECO:0000256" key="8">
    <source>
        <dbReference type="SAM" id="SignalP"/>
    </source>
</evidence>
<dbReference type="FunFam" id="3.40.50.200:FF:000014">
    <property type="entry name" value="Proteinase K"/>
    <property type="match status" value="1"/>
</dbReference>
<dbReference type="InterPro" id="IPR010259">
    <property type="entry name" value="S8pro/Inhibitor_I9"/>
</dbReference>
<dbReference type="PROSITE" id="PS00136">
    <property type="entry name" value="SUBTILASE_ASP"/>
    <property type="match status" value="1"/>
</dbReference>